<keyword evidence="10" id="KW-1185">Reference proteome</keyword>
<dbReference type="STRING" id="6412.T1FNS9"/>
<evidence type="ECO:0000256" key="5">
    <source>
        <dbReference type="ARBA" id="ARBA00023242"/>
    </source>
</evidence>
<dbReference type="CTD" id="20210476"/>
<dbReference type="EMBL" id="KB097731">
    <property type="protein sequence ID" value="ESN91015.1"/>
    <property type="molecule type" value="Genomic_DNA"/>
</dbReference>
<dbReference type="Pfam" id="PF07039">
    <property type="entry name" value="SGF29_Tudor"/>
    <property type="match status" value="1"/>
</dbReference>
<keyword evidence="4" id="KW-0804">Transcription</keyword>
<keyword evidence="5" id="KW-0539">Nucleus</keyword>
<reference evidence="10" key="1">
    <citation type="submission" date="2012-12" db="EMBL/GenBank/DDBJ databases">
        <authorList>
            <person name="Hellsten U."/>
            <person name="Grimwood J."/>
            <person name="Chapman J.A."/>
            <person name="Shapiro H."/>
            <person name="Aerts A."/>
            <person name="Otillar R.P."/>
            <person name="Terry A.Y."/>
            <person name="Boore J.L."/>
            <person name="Simakov O."/>
            <person name="Marletaz F."/>
            <person name="Cho S.-J."/>
            <person name="Edsinger-Gonzales E."/>
            <person name="Havlak P."/>
            <person name="Kuo D.-H."/>
            <person name="Larsson T."/>
            <person name="Lv J."/>
            <person name="Arendt D."/>
            <person name="Savage R."/>
            <person name="Osoegawa K."/>
            <person name="de Jong P."/>
            <person name="Lindberg D.R."/>
            <person name="Seaver E.C."/>
            <person name="Weisblat D.A."/>
            <person name="Putnam N.H."/>
            <person name="Grigoriev I.V."/>
            <person name="Rokhsar D.S."/>
        </authorList>
    </citation>
    <scope>NUCLEOTIDE SEQUENCE</scope>
</reference>
<reference evidence="8 10" key="2">
    <citation type="journal article" date="2013" name="Nature">
        <title>Insights into bilaterian evolution from three spiralian genomes.</title>
        <authorList>
            <person name="Simakov O."/>
            <person name="Marletaz F."/>
            <person name="Cho S.J."/>
            <person name="Edsinger-Gonzales E."/>
            <person name="Havlak P."/>
            <person name="Hellsten U."/>
            <person name="Kuo D.H."/>
            <person name="Larsson T."/>
            <person name="Lv J."/>
            <person name="Arendt D."/>
            <person name="Savage R."/>
            <person name="Osoegawa K."/>
            <person name="de Jong P."/>
            <person name="Grimwood J."/>
            <person name="Chapman J.A."/>
            <person name="Shapiro H."/>
            <person name="Aerts A."/>
            <person name="Otillar R.P."/>
            <person name="Terry A.Y."/>
            <person name="Boore J.L."/>
            <person name="Grigoriev I.V."/>
            <person name="Lindberg D.R."/>
            <person name="Seaver E.C."/>
            <person name="Weisblat D.A."/>
            <person name="Putnam N.H."/>
            <person name="Rokhsar D.S."/>
        </authorList>
    </citation>
    <scope>NUCLEOTIDE SEQUENCE</scope>
</reference>
<dbReference type="PROSITE" id="PS51518">
    <property type="entry name" value="SGF29_C"/>
    <property type="match status" value="1"/>
</dbReference>
<dbReference type="AlphaFoldDB" id="T1FNS9"/>
<evidence type="ECO:0000313" key="10">
    <source>
        <dbReference type="Proteomes" id="UP000015101"/>
    </source>
</evidence>
<dbReference type="FunFam" id="2.30.30.140:FF:000026">
    <property type="entry name" value="SAGA-associated factor 29 homolog"/>
    <property type="match status" value="1"/>
</dbReference>
<keyword evidence="3" id="KW-0175">Coiled coil</keyword>
<dbReference type="Proteomes" id="UP000015101">
    <property type="component" value="Unassembled WGS sequence"/>
</dbReference>
<dbReference type="RefSeq" id="XP_009030879.1">
    <property type="nucleotide sequence ID" value="XM_009032631.1"/>
</dbReference>
<dbReference type="GO" id="GO:0140672">
    <property type="term" value="C:ATAC complex"/>
    <property type="evidence" value="ECO:0007669"/>
    <property type="project" value="UniProtKB-ARBA"/>
</dbReference>
<dbReference type="CDD" id="cd20394">
    <property type="entry name" value="Tudor_SGF29_rpt2"/>
    <property type="match status" value="1"/>
</dbReference>
<dbReference type="InterPro" id="IPR047288">
    <property type="entry name" value="Tudor_SGF29_rpt1"/>
</dbReference>
<dbReference type="EnsemblMetazoa" id="HelroT186194">
    <property type="protein sequence ID" value="HelroP186194"/>
    <property type="gene ID" value="HelroG186194"/>
</dbReference>
<sequence length="370" mass="41018">MGRLKTSGGSTIKESRSSNNNSSDTSGVHVSVSNIGLCHHQPMPSEQRKKEMWRELQASLREFLSEKERSDQTMVSIQKIHDRVSQESRGISHITPYYRAKLRALCTSGAQDTDILKNILLKSAEKVKEIKAWKKLEMDGCSNCNLTNNTCLSSNVDNSGIVTANSSSSSSSNNNSSSSNSSSTQKRHIVRRGVLMSGLQQDAHSLPLWSGKLGEKPPSLCGAIPADNNYVGKPGDKVAARVKGQDDEENWILAEIVSYNSLTSKYDVDDIDAEEGKERHSLGRRRVVPLPVWKANPETDPGALFTKDTLVLALYPQTTCFYRALIHEPPRKSSDNYSVLFEDTSYPDGYSPPLHVAQRYVIVCKEDKKK</sequence>
<evidence type="ECO:0000256" key="3">
    <source>
        <dbReference type="ARBA" id="ARBA00023054"/>
    </source>
</evidence>
<dbReference type="CDD" id="cd20393">
    <property type="entry name" value="Tudor_SGF29_rpt1"/>
    <property type="match status" value="1"/>
</dbReference>
<feature type="domain" description="SGF29 C-terminal" evidence="7">
    <location>
        <begin position="228"/>
        <end position="370"/>
    </location>
</feature>
<dbReference type="InterPro" id="IPR037802">
    <property type="entry name" value="SGF29"/>
</dbReference>
<reference evidence="9" key="3">
    <citation type="submission" date="2015-06" db="UniProtKB">
        <authorList>
            <consortium name="EnsemblMetazoa"/>
        </authorList>
    </citation>
    <scope>IDENTIFICATION</scope>
</reference>
<feature type="region of interest" description="Disordered" evidence="6">
    <location>
        <begin position="163"/>
        <end position="187"/>
    </location>
</feature>
<dbReference type="FunFam" id="2.30.30.140:FF:000029">
    <property type="entry name" value="SAGA-associated factor 29 homolog"/>
    <property type="match status" value="1"/>
</dbReference>
<comment type="subcellular location">
    <subcellularLocation>
        <location evidence="1">Nucleus</location>
    </subcellularLocation>
</comment>
<evidence type="ECO:0000256" key="6">
    <source>
        <dbReference type="SAM" id="MobiDB-lite"/>
    </source>
</evidence>
<dbReference type="PANTHER" id="PTHR21539">
    <property type="entry name" value="SAGA-ASSOCIATED FACTOR 29"/>
    <property type="match status" value="1"/>
</dbReference>
<dbReference type="EMBL" id="AMQM01008160">
    <property type="status" value="NOT_ANNOTATED_CDS"/>
    <property type="molecule type" value="Genomic_DNA"/>
</dbReference>
<dbReference type="PANTHER" id="PTHR21539:SF0">
    <property type="entry name" value="SAGA-ASSOCIATED FACTOR 29"/>
    <property type="match status" value="1"/>
</dbReference>
<evidence type="ECO:0000256" key="2">
    <source>
        <dbReference type="ARBA" id="ARBA00023015"/>
    </source>
</evidence>
<dbReference type="eggNOG" id="KOG3038">
    <property type="taxonomic scope" value="Eukaryota"/>
</dbReference>
<keyword evidence="2" id="KW-0805">Transcription regulation</keyword>
<dbReference type="GeneID" id="20210476"/>
<evidence type="ECO:0000259" key="7">
    <source>
        <dbReference type="PROSITE" id="PS51518"/>
    </source>
</evidence>
<gene>
    <name evidence="9" type="primary">20210476</name>
    <name evidence="8" type="ORF">HELRODRAFT_186194</name>
</gene>
<dbReference type="HOGENOM" id="CLU_056816_0_0_1"/>
<organism evidence="9 10">
    <name type="scientific">Helobdella robusta</name>
    <name type="common">Californian leech</name>
    <dbReference type="NCBI Taxonomy" id="6412"/>
    <lineage>
        <taxon>Eukaryota</taxon>
        <taxon>Metazoa</taxon>
        <taxon>Spiralia</taxon>
        <taxon>Lophotrochozoa</taxon>
        <taxon>Annelida</taxon>
        <taxon>Clitellata</taxon>
        <taxon>Hirudinea</taxon>
        <taxon>Rhynchobdellida</taxon>
        <taxon>Glossiphoniidae</taxon>
        <taxon>Helobdella</taxon>
    </lineage>
</organism>
<feature type="region of interest" description="Disordered" evidence="6">
    <location>
        <begin position="1"/>
        <end position="29"/>
    </location>
</feature>
<evidence type="ECO:0000313" key="9">
    <source>
        <dbReference type="EnsemblMetazoa" id="HelroP186194"/>
    </source>
</evidence>
<dbReference type="GO" id="GO:0000124">
    <property type="term" value="C:SAGA complex"/>
    <property type="evidence" value="ECO:0000318"/>
    <property type="project" value="GO_Central"/>
</dbReference>
<proteinExistence type="predicted"/>
<dbReference type="OMA" id="NIGLCHH"/>
<dbReference type="OrthoDB" id="10265994at2759"/>
<feature type="compositionally biased region" description="Low complexity" evidence="6">
    <location>
        <begin position="165"/>
        <end position="183"/>
    </location>
</feature>
<dbReference type="GO" id="GO:0005634">
    <property type="term" value="C:nucleus"/>
    <property type="evidence" value="ECO:0007669"/>
    <property type="project" value="UniProtKB-SubCell"/>
</dbReference>
<protein>
    <recommendedName>
        <fullName evidence="7">SGF29 C-terminal domain-containing protein</fullName>
    </recommendedName>
</protein>
<accession>T1FNS9</accession>
<dbReference type="InParanoid" id="T1FNS9"/>
<evidence type="ECO:0000256" key="1">
    <source>
        <dbReference type="ARBA" id="ARBA00004123"/>
    </source>
</evidence>
<dbReference type="InterPro" id="IPR047287">
    <property type="entry name" value="Tudor_SGF29_rpt2"/>
</dbReference>
<evidence type="ECO:0000313" key="8">
    <source>
        <dbReference type="EMBL" id="ESN91015.1"/>
    </source>
</evidence>
<dbReference type="Gene3D" id="2.30.30.140">
    <property type="match status" value="2"/>
</dbReference>
<dbReference type="KEGG" id="hro:HELRODRAFT_186194"/>
<evidence type="ECO:0000256" key="4">
    <source>
        <dbReference type="ARBA" id="ARBA00023163"/>
    </source>
</evidence>
<name>T1FNS9_HELRO</name>
<dbReference type="InterPro" id="IPR010750">
    <property type="entry name" value="SGF29_tudor-like_dom"/>
</dbReference>